<evidence type="ECO:0000313" key="2">
    <source>
        <dbReference type="EMBL" id="ADU46647.1"/>
    </source>
</evidence>
<keyword evidence="3" id="KW-1185">Reference proteome</keyword>
<dbReference type="Proteomes" id="UP000008914">
    <property type="component" value="Chromosome"/>
</dbReference>
<dbReference type="Gene3D" id="3.90.1200.10">
    <property type="match status" value="1"/>
</dbReference>
<dbReference type="eggNOG" id="COG2334">
    <property type="taxonomic scope" value="Bacteria"/>
</dbReference>
<dbReference type="EMBL" id="CP002343">
    <property type="protein sequence ID" value="ADU46647.1"/>
    <property type="molecule type" value="Genomic_DNA"/>
</dbReference>
<dbReference type="SUPFAM" id="SSF56112">
    <property type="entry name" value="Protein kinase-like (PK-like)"/>
    <property type="match status" value="1"/>
</dbReference>
<reference evidence="2 3" key="1">
    <citation type="journal article" date="2010" name="Stand. Genomic Sci.">
        <title>Complete genome sequence of Intrasporangium calvum type strain (7 KIP).</title>
        <authorList>
            <person name="Del Rio T.G."/>
            <person name="Chertkov O."/>
            <person name="Yasawong M."/>
            <person name="Lucas S."/>
            <person name="Deshpande S."/>
            <person name="Cheng J.F."/>
            <person name="Detter C."/>
            <person name="Tapia R."/>
            <person name="Han C."/>
            <person name="Goodwin L."/>
            <person name="Pitluck S."/>
            <person name="Liolios K."/>
            <person name="Ivanova N."/>
            <person name="Mavromatis K."/>
            <person name="Pati A."/>
            <person name="Chen A."/>
            <person name="Palaniappan K."/>
            <person name="Land M."/>
            <person name="Hauser L."/>
            <person name="Chang Y.J."/>
            <person name="Jeffries C.D."/>
            <person name="Rohde M."/>
            <person name="Pukall R."/>
            <person name="Sikorski J."/>
            <person name="Goker M."/>
            <person name="Woyke T."/>
            <person name="Bristow J."/>
            <person name="Eisen J.A."/>
            <person name="Markowitz V."/>
            <person name="Hugenholtz P."/>
            <person name="Kyrpides N.C."/>
            <person name="Klenk H.P."/>
            <person name="Lapidus A."/>
        </authorList>
    </citation>
    <scope>NUCLEOTIDE SEQUENCE [LARGE SCALE GENOMIC DNA]</scope>
    <source>
        <strain evidence="3">ATCC 23552 / DSM 43043 / JCM 3097 / NBRC 12989 / 7 KIP</strain>
    </source>
</reference>
<dbReference type="RefSeq" id="WP_013490969.1">
    <property type="nucleotide sequence ID" value="NC_014830.1"/>
</dbReference>
<dbReference type="InterPro" id="IPR002575">
    <property type="entry name" value="Aminoglycoside_PTrfase"/>
</dbReference>
<evidence type="ECO:0000259" key="1">
    <source>
        <dbReference type="Pfam" id="PF01636"/>
    </source>
</evidence>
<dbReference type="Pfam" id="PF01636">
    <property type="entry name" value="APH"/>
    <property type="match status" value="1"/>
</dbReference>
<dbReference type="AlphaFoldDB" id="E6SEP6"/>
<evidence type="ECO:0000313" key="3">
    <source>
        <dbReference type="Proteomes" id="UP000008914"/>
    </source>
</evidence>
<gene>
    <name evidence="2" type="ordered locus">Intca_0085</name>
</gene>
<accession>E6SEP6</accession>
<feature type="domain" description="Aminoglycoside phosphotransferase" evidence="1">
    <location>
        <begin position="37"/>
        <end position="260"/>
    </location>
</feature>
<sequence length="325" mass="35239">MAAAVVTVAEPRMLSTADAEAVAAAFGLGPDAVLDGPVARGQLGRIWRLRADGTSWAVKEWFAPPDVTAVEAHHEFSEAALAAGVFTPRSRPSVHGTVLADVSGTPVRVTEWVDLAPRSRRLDPAEVGRTVAHLHRAGGPTDERVGNWFATGVGAVGWHDMHRRLVAARAPFADELEELLPDLVAVESVIEPHEQPRVCHRDLWADNVLASADGRVCIIDFENMGPADPAQELAMVLFEFGDDDPERARLVHAAYVDAGGPARVSRRGHFTMLVAEQAHITTYACARWIGESDVAERARLEAWFRETPEDPVTLARIDRVLAAVT</sequence>
<proteinExistence type="predicted"/>
<protein>
    <submittedName>
        <fullName evidence="2">Aminoglycoside phosphotransferase</fullName>
    </submittedName>
</protein>
<organism evidence="2 3">
    <name type="scientific">Intrasporangium calvum (strain ATCC 23552 / DSM 43043 / JCM 3097 / NBRC 12989 / NCIMB 10167 / NRRL B-3866 / 7 KIP)</name>
    <dbReference type="NCBI Taxonomy" id="710696"/>
    <lineage>
        <taxon>Bacteria</taxon>
        <taxon>Bacillati</taxon>
        <taxon>Actinomycetota</taxon>
        <taxon>Actinomycetes</taxon>
        <taxon>Micrococcales</taxon>
        <taxon>Intrasporangiaceae</taxon>
        <taxon>Intrasporangium</taxon>
    </lineage>
</organism>
<dbReference type="STRING" id="710696.Intca_0085"/>
<name>E6SEP6_INTC7</name>
<dbReference type="HOGENOM" id="CLU_860310_0_0_11"/>
<dbReference type="KEGG" id="ica:Intca_0085"/>
<dbReference type="InterPro" id="IPR011009">
    <property type="entry name" value="Kinase-like_dom_sf"/>
</dbReference>